<dbReference type="GO" id="GO:0030036">
    <property type="term" value="P:actin cytoskeleton organization"/>
    <property type="evidence" value="ECO:0007669"/>
    <property type="project" value="InterPro"/>
</dbReference>
<feature type="region of interest" description="Disordered" evidence="2">
    <location>
        <begin position="503"/>
        <end position="525"/>
    </location>
</feature>
<dbReference type="GO" id="GO:0005856">
    <property type="term" value="C:cytoskeleton"/>
    <property type="evidence" value="ECO:0007669"/>
    <property type="project" value="UniProtKB-SubCell"/>
</dbReference>
<proteinExistence type="inferred from homology"/>
<dbReference type="Gene3D" id="1.20.5.340">
    <property type="match status" value="1"/>
</dbReference>
<dbReference type="OMA" id="WGEQESN"/>
<dbReference type="GO" id="GO:2000601">
    <property type="term" value="P:positive regulation of Arp2/3 complex-mediated actin nucleation"/>
    <property type="evidence" value="ECO:0007669"/>
    <property type="project" value="TreeGrafter"/>
</dbReference>
<dbReference type="KEGG" id="ngr:NAEGRDRAFT_57003"/>
<dbReference type="PROSITE" id="PS51082">
    <property type="entry name" value="WH2"/>
    <property type="match status" value="1"/>
</dbReference>
<feature type="compositionally biased region" description="Basic residues" evidence="2">
    <location>
        <begin position="244"/>
        <end position="253"/>
    </location>
</feature>
<dbReference type="RefSeq" id="XP_002681512.1">
    <property type="nucleotide sequence ID" value="XM_002681466.1"/>
</dbReference>
<name>D2V3G7_NAEGR</name>
<feature type="compositionally biased region" description="Low complexity" evidence="2">
    <location>
        <begin position="294"/>
        <end position="309"/>
    </location>
</feature>
<feature type="compositionally biased region" description="Basic and acidic residues" evidence="2">
    <location>
        <begin position="221"/>
        <end position="243"/>
    </location>
</feature>
<dbReference type="InterPro" id="IPR028288">
    <property type="entry name" value="SCAR/WAVE_fam"/>
</dbReference>
<evidence type="ECO:0000313" key="5">
    <source>
        <dbReference type="Proteomes" id="UP000006671"/>
    </source>
</evidence>
<dbReference type="OrthoDB" id="1060785at2759"/>
<dbReference type="eggNOG" id="KOG1830">
    <property type="taxonomic scope" value="Eukaryota"/>
</dbReference>
<keyword evidence="5" id="KW-1185">Reference proteome</keyword>
<dbReference type="GO" id="GO:0071933">
    <property type="term" value="F:Arp2/3 complex binding"/>
    <property type="evidence" value="ECO:0007669"/>
    <property type="project" value="TreeGrafter"/>
</dbReference>
<feature type="compositionally biased region" description="Low complexity" evidence="2">
    <location>
        <begin position="419"/>
        <end position="435"/>
    </location>
</feature>
<dbReference type="PANTHER" id="PTHR12902">
    <property type="entry name" value="WASP-1"/>
    <property type="match status" value="1"/>
</dbReference>
<evidence type="ECO:0000259" key="3">
    <source>
        <dbReference type="PROSITE" id="PS51082"/>
    </source>
</evidence>
<dbReference type="InParanoid" id="D2V3G7"/>
<evidence type="ECO:0000256" key="2">
    <source>
        <dbReference type="SAM" id="MobiDB-lite"/>
    </source>
</evidence>
<dbReference type="PANTHER" id="PTHR12902:SF1">
    <property type="entry name" value="WISKOTT-ALDRICH SYNDROME PROTEIN FAMILY MEMBER"/>
    <property type="match status" value="1"/>
</dbReference>
<feature type="domain" description="WH2" evidence="3">
    <location>
        <begin position="461"/>
        <end position="478"/>
    </location>
</feature>
<sequence length="525" mass="57865">MVVIKRPLEHFDSYGYRNAGNSLIESSSVSGHVLQGRNMNSMNGILFQLSSLALTASEIFNSLNESARETFDRLNALNTRIQQINNKLPQYEQFMHENNSKLLFSTSLYELTEANLAVLYKKDHQNISKQNNPVPLNWQYTNNCLPPPEFSPLLDQIHVQLSQQAEKEAQQQAEQQQQQQQGINTLPKYKTCIEAYTDSNFFFNEWAKRELERLKKAKQKRKEERKKARSERSKATATAEKKQVKQMKIHRKKYNSEGQLVESGSSQSLSRAASTRNMEIPNSSSVGSGMDEQYSPNNSSNNYMDSSNYRQPPPVPTNTNQGYGVPPPPVNNTSVPPPPINSGVYGVPPPPVKTVPPPPIGGNSGYGVPQPPPVSNNGGYSVPPPPINNNNNGFSVPPPPSNVPPPPTRAINVPPPPSNNIVVSTPPPQQQSSSSGGEGNIDIMKSVEASKAQTKVMATTGRGNLLEDIRLGAKLKSVAERKLAAPKEEEKSMSVADILSKKFGNAAGDSDEEDENESDYEDDDW</sequence>
<dbReference type="GeneID" id="8852487"/>
<feature type="compositionally biased region" description="Pro residues" evidence="2">
    <location>
        <begin position="396"/>
        <end position="418"/>
    </location>
</feature>
<dbReference type="VEuPathDB" id="AmoebaDB:NAEGRDRAFT_57003"/>
<feature type="compositionally biased region" description="Polar residues" evidence="2">
    <location>
        <begin position="275"/>
        <end position="287"/>
    </location>
</feature>
<feature type="region of interest" description="Disordered" evidence="2">
    <location>
        <begin position="217"/>
        <end position="446"/>
    </location>
</feature>
<dbReference type="GO" id="GO:0003779">
    <property type="term" value="F:actin binding"/>
    <property type="evidence" value="ECO:0007669"/>
    <property type="project" value="UniProtKB-KW"/>
</dbReference>
<dbReference type="EMBL" id="GG738850">
    <property type="protein sequence ID" value="EFC48768.1"/>
    <property type="molecule type" value="Genomic_DNA"/>
</dbReference>
<dbReference type="Proteomes" id="UP000006671">
    <property type="component" value="Unassembled WGS sequence"/>
</dbReference>
<feature type="compositionally biased region" description="Low complexity" evidence="2">
    <location>
        <begin position="263"/>
        <end position="274"/>
    </location>
</feature>
<protein>
    <submittedName>
        <fullName evidence="4">Wasp family protein</fullName>
    </submittedName>
</protein>
<reference evidence="4 5" key="1">
    <citation type="journal article" date="2010" name="Cell">
        <title>The genome of Naegleria gruberi illuminates early eukaryotic versatility.</title>
        <authorList>
            <person name="Fritz-Laylin L.K."/>
            <person name="Prochnik S.E."/>
            <person name="Ginger M.L."/>
            <person name="Dacks J.B."/>
            <person name="Carpenter M.L."/>
            <person name="Field M.C."/>
            <person name="Kuo A."/>
            <person name="Paredez A."/>
            <person name="Chapman J."/>
            <person name="Pham J."/>
            <person name="Shu S."/>
            <person name="Neupane R."/>
            <person name="Cipriano M."/>
            <person name="Mancuso J."/>
            <person name="Tu H."/>
            <person name="Salamov A."/>
            <person name="Lindquist E."/>
            <person name="Shapiro H."/>
            <person name="Lucas S."/>
            <person name="Grigoriev I.V."/>
            <person name="Cande W.Z."/>
            <person name="Fulton C."/>
            <person name="Rokhsar D.S."/>
            <person name="Dawson S.C."/>
        </authorList>
    </citation>
    <scope>NUCLEOTIDE SEQUENCE [LARGE SCALE GENOMIC DNA]</scope>
    <source>
        <strain evidence="4 5">NEG-M</strain>
    </source>
</reference>
<feature type="compositionally biased region" description="Pro residues" evidence="2">
    <location>
        <begin position="347"/>
        <end position="360"/>
    </location>
</feature>
<evidence type="ECO:0000256" key="1">
    <source>
        <dbReference type="ARBA" id="ARBA00006993"/>
    </source>
</evidence>
<dbReference type="Gene3D" id="6.10.280.150">
    <property type="match status" value="2"/>
</dbReference>
<accession>D2V3G7</accession>
<dbReference type="STRING" id="5762.D2V3G7"/>
<dbReference type="AlphaFoldDB" id="D2V3G7"/>
<dbReference type="GO" id="GO:0034237">
    <property type="term" value="F:protein kinase A regulatory subunit binding"/>
    <property type="evidence" value="ECO:0007669"/>
    <property type="project" value="TreeGrafter"/>
</dbReference>
<organism evidence="5">
    <name type="scientific">Naegleria gruberi</name>
    <name type="common">Amoeba</name>
    <dbReference type="NCBI Taxonomy" id="5762"/>
    <lineage>
        <taxon>Eukaryota</taxon>
        <taxon>Discoba</taxon>
        <taxon>Heterolobosea</taxon>
        <taxon>Tetramitia</taxon>
        <taxon>Eutetramitia</taxon>
        <taxon>Vahlkampfiidae</taxon>
        <taxon>Naegleria</taxon>
    </lineage>
</organism>
<evidence type="ECO:0000313" key="4">
    <source>
        <dbReference type="EMBL" id="EFC48768.1"/>
    </source>
</evidence>
<comment type="similarity">
    <text evidence="1">Belongs to the SCAR/WAVE family.</text>
</comment>
<gene>
    <name evidence="4" type="ORF">NAEGRDRAFT_57003</name>
</gene>
<dbReference type="InterPro" id="IPR003124">
    <property type="entry name" value="WH2_dom"/>
</dbReference>
<feature type="compositionally biased region" description="Pro residues" evidence="2">
    <location>
        <begin position="325"/>
        <end position="340"/>
    </location>
</feature>
<feature type="compositionally biased region" description="Acidic residues" evidence="2">
    <location>
        <begin position="509"/>
        <end position="525"/>
    </location>
</feature>